<keyword evidence="8" id="KW-0378">Hydrolase</keyword>
<keyword evidence="3 11" id="KW-0949">S-adenosyl-L-methionine</keyword>
<dbReference type="InterPro" id="IPR050390">
    <property type="entry name" value="C5-Methyltransferase"/>
</dbReference>
<dbReference type="GO" id="GO:0003886">
    <property type="term" value="F:DNA (cytosine-5-)-methyltransferase activity"/>
    <property type="evidence" value="ECO:0007669"/>
    <property type="project" value="UniProtKB-EC"/>
</dbReference>
<dbReference type="PROSITE" id="PS00094">
    <property type="entry name" value="C5_MTASE_1"/>
    <property type="match status" value="1"/>
</dbReference>
<name>A0A0G0XTR2_9BACT</name>
<dbReference type="EC" id="2.1.1.37" evidence="13"/>
<dbReference type="PANTHER" id="PTHR10629">
    <property type="entry name" value="CYTOSINE-SPECIFIC METHYLTRANSFERASE"/>
    <property type="match status" value="1"/>
</dbReference>
<organism evidence="14 15">
    <name type="scientific">Candidatus Roizmanbacteria bacterium GW2011_GWA1_41_13</name>
    <dbReference type="NCBI Taxonomy" id="1618474"/>
    <lineage>
        <taxon>Bacteria</taxon>
        <taxon>Candidatus Roizmaniibacteriota</taxon>
    </lineage>
</organism>
<keyword evidence="4" id="KW-0540">Nuclease</keyword>
<dbReference type="GO" id="GO:0044027">
    <property type="term" value="P:negative regulation of gene expression via chromosomal CpG island methylation"/>
    <property type="evidence" value="ECO:0007669"/>
    <property type="project" value="TreeGrafter"/>
</dbReference>
<comment type="similarity">
    <text evidence="11 12">Belongs to the class I-like SAM-binding methyltransferase superfamily. C5-methyltransferase family.</text>
</comment>
<evidence type="ECO:0000313" key="14">
    <source>
        <dbReference type="EMBL" id="KKR91282.1"/>
    </source>
</evidence>
<protein>
    <recommendedName>
        <fullName evidence="13">Cytosine-specific methyltransferase</fullName>
        <ecNumber evidence="13">2.1.1.37</ecNumber>
    </recommendedName>
</protein>
<evidence type="ECO:0000256" key="3">
    <source>
        <dbReference type="ARBA" id="ARBA00022691"/>
    </source>
</evidence>
<keyword evidence="6" id="KW-0255">Endonuclease</keyword>
<evidence type="ECO:0000256" key="9">
    <source>
        <dbReference type="ARBA" id="ARBA00023204"/>
    </source>
</evidence>
<evidence type="ECO:0000256" key="13">
    <source>
        <dbReference type="RuleBase" id="RU000417"/>
    </source>
</evidence>
<evidence type="ECO:0000256" key="6">
    <source>
        <dbReference type="ARBA" id="ARBA00022759"/>
    </source>
</evidence>
<evidence type="ECO:0000256" key="8">
    <source>
        <dbReference type="ARBA" id="ARBA00022801"/>
    </source>
</evidence>
<keyword evidence="7" id="KW-0227">DNA damage</keyword>
<dbReference type="GO" id="GO:0032259">
    <property type="term" value="P:methylation"/>
    <property type="evidence" value="ECO:0007669"/>
    <property type="project" value="UniProtKB-KW"/>
</dbReference>
<keyword evidence="2 11" id="KW-0808">Transferase</keyword>
<keyword evidence="1 11" id="KW-0489">Methyltransferase</keyword>
<dbReference type="Proteomes" id="UP000034961">
    <property type="component" value="Unassembled WGS sequence"/>
</dbReference>
<gene>
    <name evidence="14" type="ORF">UU41_C0042G0001</name>
</gene>
<dbReference type="SUPFAM" id="SSF52980">
    <property type="entry name" value="Restriction endonuclease-like"/>
    <property type="match status" value="1"/>
</dbReference>
<comment type="catalytic activity">
    <reaction evidence="13">
        <text>a 2'-deoxycytidine in DNA + S-adenosyl-L-methionine = a 5-methyl-2'-deoxycytidine in DNA + S-adenosyl-L-homocysteine + H(+)</text>
        <dbReference type="Rhea" id="RHEA:13681"/>
        <dbReference type="Rhea" id="RHEA-COMP:11369"/>
        <dbReference type="Rhea" id="RHEA-COMP:11370"/>
        <dbReference type="ChEBI" id="CHEBI:15378"/>
        <dbReference type="ChEBI" id="CHEBI:57856"/>
        <dbReference type="ChEBI" id="CHEBI:59789"/>
        <dbReference type="ChEBI" id="CHEBI:85452"/>
        <dbReference type="ChEBI" id="CHEBI:85454"/>
        <dbReference type="EC" id="2.1.1.37"/>
    </reaction>
</comment>
<dbReference type="SUPFAM" id="SSF53335">
    <property type="entry name" value="S-adenosyl-L-methionine-dependent methyltransferases"/>
    <property type="match status" value="1"/>
</dbReference>
<dbReference type="GO" id="GO:0009307">
    <property type="term" value="P:DNA restriction-modification system"/>
    <property type="evidence" value="ECO:0007669"/>
    <property type="project" value="UniProtKB-KW"/>
</dbReference>
<evidence type="ECO:0000256" key="7">
    <source>
        <dbReference type="ARBA" id="ARBA00022763"/>
    </source>
</evidence>
<dbReference type="Pfam" id="PF00145">
    <property type="entry name" value="DNA_methylase"/>
    <property type="match status" value="2"/>
</dbReference>
<dbReference type="PRINTS" id="PR00105">
    <property type="entry name" value="C5METTRFRASE"/>
</dbReference>
<evidence type="ECO:0000256" key="12">
    <source>
        <dbReference type="RuleBase" id="RU000416"/>
    </source>
</evidence>
<dbReference type="PANTHER" id="PTHR10629:SF52">
    <property type="entry name" value="DNA (CYTOSINE-5)-METHYLTRANSFERASE 1"/>
    <property type="match status" value="1"/>
</dbReference>
<evidence type="ECO:0000256" key="1">
    <source>
        <dbReference type="ARBA" id="ARBA00022603"/>
    </source>
</evidence>
<dbReference type="GO" id="GO:0004519">
    <property type="term" value="F:endonuclease activity"/>
    <property type="evidence" value="ECO:0007669"/>
    <property type="project" value="UniProtKB-KW"/>
</dbReference>
<feature type="active site" evidence="11">
    <location>
        <position position="256"/>
    </location>
</feature>
<dbReference type="Gene3D" id="3.40.50.150">
    <property type="entry name" value="Vaccinia Virus protein VP39"/>
    <property type="match status" value="1"/>
</dbReference>
<dbReference type="NCBIfam" id="TIGR00632">
    <property type="entry name" value="vsr"/>
    <property type="match status" value="1"/>
</dbReference>
<dbReference type="PROSITE" id="PS51679">
    <property type="entry name" value="SAM_MT_C5"/>
    <property type="match status" value="1"/>
</dbReference>
<dbReference type="Gene3D" id="3.90.120.10">
    <property type="entry name" value="DNA Methylase, subunit A, domain 2"/>
    <property type="match status" value="1"/>
</dbReference>
<keyword evidence="5" id="KW-0680">Restriction system</keyword>
<accession>A0A0G0XTR2</accession>
<dbReference type="InterPro" id="IPR001525">
    <property type="entry name" value="C5_MeTfrase"/>
</dbReference>
<dbReference type="GO" id="GO:0003677">
    <property type="term" value="F:DNA binding"/>
    <property type="evidence" value="ECO:0007669"/>
    <property type="project" value="TreeGrafter"/>
</dbReference>
<dbReference type="Pfam" id="PF03852">
    <property type="entry name" value="Vsr"/>
    <property type="match status" value="1"/>
</dbReference>
<evidence type="ECO:0000256" key="4">
    <source>
        <dbReference type="ARBA" id="ARBA00022722"/>
    </source>
</evidence>
<dbReference type="GO" id="GO:0016787">
    <property type="term" value="F:hydrolase activity"/>
    <property type="evidence" value="ECO:0007669"/>
    <property type="project" value="UniProtKB-KW"/>
</dbReference>
<dbReference type="Gene3D" id="3.40.960.10">
    <property type="entry name" value="VSR Endonuclease"/>
    <property type="match status" value="1"/>
</dbReference>
<comment type="caution">
    <text evidence="14">The sequence shown here is derived from an EMBL/GenBank/DDBJ whole genome shotgun (WGS) entry which is preliminary data.</text>
</comment>
<dbReference type="PROSITE" id="PS00095">
    <property type="entry name" value="C5_MTASE_2"/>
    <property type="match status" value="1"/>
</dbReference>
<dbReference type="InterPro" id="IPR029063">
    <property type="entry name" value="SAM-dependent_MTases_sf"/>
</dbReference>
<dbReference type="InterPro" id="IPR011335">
    <property type="entry name" value="Restrct_endonuc-II-like"/>
</dbReference>
<dbReference type="EMBL" id="LCAN01000042">
    <property type="protein sequence ID" value="KKR91282.1"/>
    <property type="molecule type" value="Genomic_DNA"/>
</dbReference>
<sequence length="546" mass="62544">MADVLTITQRSYNMSRIKSGNTAPELRLQELLVSEGFGNFETHPKSVPGRPDFYFSNHKSAIFVDGCFWHACKDCYKAPQTNEEFWKMKIGTNVQRDETVNKKLNDLGIAVIRVKEHELKKDAALVMQNIGKELSKRVQPRVLDLFAGAGGLSEGFIRAGCEMVGHIEMEKNSCSTLLTRMIYHALRKKGELEDYKKYITGRITREKLIEKYGLQKERDSVICAAIGKDNYGDLIEQVRTRLNGKSLDIIVGGPPCQAYSYIGRARDIKKMRTDERNFLYKYYIEFLKALKPKIFVFENVPGLLSAGEGRYLLHMRQLMLSAGYATDYRILNAADYGVPQNRKRVILVGWRKDSNLKSYPEFPVVNREYKVKDFFSDLPKIKSGGGKPIKKFSRKNKLLQDLGIRNPDFEFLMDHITRPHTDRDLEIYHLAVLAKQKGENIKYNTLPERLKTHNNEISFLDRFKVVDADAPGSHTVVAHIAKDGHFYIHPDLKQNRSLSVREAARLQTFPDDYKFEGERGPQLKQIGNAVPPILSEIIAKELIKHL</sequence>
<keyword evidence="9" id="KW-0234">DNA repair</keyword>
<dbReference type="GO" id="GO:0006298">
    <property type="term" value="P:mismatch repair"/>
    <property type="evidence" value="ECO:0007669"/>
    <property type="project" value="InterPro"/>
</dbReference>
<evidence type="ECO:0000313" key="15">
    <source>
        <dbReference type="Proteomes" id="UP000034961"/>
    </source>
</evidence>
<evidence type="ECO:0000256" key="2">
    <source>
        <dbReference type="ARBA" id="ARBA00022679"/>
    </source>
</evidence>
<dbReference type="CDD" id="cd00221">
    <property type="entry name" value="Vsr"/>
    <property type="match status" value="1"/>
</dbReference>
<dbReference type="InterPro" id="IPR031303">
    <property type="entry name" value="C5_meth_CS"/>
</dbReference>
<comment type="similarity">
    <text evidence="10">Belongs to the Vsr family.</text>
</comment>
<dbReference type="InterPro" id="IPR018117">
    <property type="entry name" value="C5_DNA_meth_AS"/>
</dbReference>
<proteinExistence type="inferred from homology"/>
<dbReference type="AlphaFoldDB" id="A0A0G0XTR2"/>
<evidence type="ECO:0000256" key="11">
    <source>
        <dbReference type="PROSITE-ProRule" id="PRU01016"/>
    </source>
</evidence>
<dbReference type="InterPro" id="IPR004603">
    <property type="entry name" value="DNA_mismatch_endonuc_vsr"/>
</dbReference>
<dbReference type="NCBIfam" id="TIGR00675">
    <property type="entry name" value="dcm"/>
    <property type="match status" value="1"/>
</dbReference>
<evidence type="ECO:0000256" key="10">
    <source>
        <dbReference type="ARBA" id="ARBA00029466"/>
    </source>
</evidence>
<evidence type="ECO:0000256" key="5">
    <source>
        <dbReference type="ARBA" id="ARBA00022747"/>
    </source>
</evidence>
<reference evidence="14 15" key="1">
    <citation type="journal article" date="2015" name="Nature">
        <title>rRNA introns, odd ribosomes, and small enigmatic genomes across a large radiation of phyla.</title>
        <authorList>
            <person name="Brown C.T."/>
            <person name="Hug L.A."/>
            <person name="Thomas B.C."/>
            <person name="Sharon I."/>
            <person name="Castelle C.J."/>
            <person name="Singh A."/>
            <person name="Wilkins M.J."/>
            <person name="Williams K.H."/>
            <person name="Banfield J.F."/>
        </authorList>
    </citation>
    <scope>NUCLEOTIDE SEQUENCE [LARGE SCALE GENOMIC DNA]</scope>
</reference>
<dbReference type="PATRIC" id="fig|1618474.3.peg.1021"/>